<gene>
    <name evidence="4" type="ORF">H8M03_01570</name>
</gene>
<reference evidence="4 5" key="1">
    <citation type="submission" date="2020-08" db="EMBL/GenBank/DDBJ databases">
        <title>Sphingomonas sp. sand1-3 16S ribosomal RNA gene Genome sequencing and assembly.</title>
        <authorList>
            <person name="Kang M."/>
        </authorList>
    </citation>
    <scope>NUCLEOTIDE SEQUENCE [LARGE SCALE GENOMIC DNA]</scope>
    <source>
        <strain evidence="5">sand1-3</strain>
    </source>
</reference>
<dbReference type="InterPro" id="IPR051938">
    <property type="entry name" value="Apopto_cytoskel_mod"/>
</dbReference>
<sequence length="181" mass="20439">MAKSTRSNDWGFPRWRSYGKEGREAARVRLCDRHGCTEVGDRPAPKAPNSPERWYFCESHAAEYNKNWNYFAGLSPEEAARRASEEASGAGGFKSSAHWSWAGPGDDSRSRDEMRALSILELDRDADFKTIRAAYRQLAKQNHPDLKPGDKEAEARFKEVQAAYDVLKAAEDRRLALDATD</sequence>
<organism evidence="4 5">
    <name type="scientific">Sphingomonas sabuli</name>
    <dbReference type="NCBI Taxonomy" id="2764186"/>
    <lineage>
        <taxon>Bacteria</taxon>
        <taxon>Pseudomonadati</taxon>
        <taxon>Pseudomonadota</taxon>
        <taxon>Alphaproteobacteria</taxon>
        <taxon>Sphingomonadales</taxon>
        <taxon>Sphingomonadaceae</taxon>
        <taxon>Sphingomonas</taxon>
    </lineage>
</organism>
<dbReference type="PROSITE" id="PS50076">
    <property type="entry name" value="DNAJ_2"/>
    <property type="match status" value="1"/>
</dbReference>
<dbReference type="PANTHER" id="PTHR44145:SF3">
    <property type="entry name" value="DNAJ HOMOLOG SUBFAMILY A MEMBER 3, MITOCHONDRIAL"/>
    <property type="match status" value="1"/>
</dbReference>
<dbReference type="InterPro" id="IPR001623">
    <property type="entry name" value="DnaJ_domain"/>
</dbReference>
<accession>A0A7G9L379</accession>
<dbReference type="KEGG" id="ssau:H8M03_01570"/>
<evidence type="ECO:0000313" key="5">
    <source>
        <dbReference type="Proteomes" id="UP000515861"/>
    </source>
</evidence>
<evidence type="ECO:0000256" key="1">
    <source>
        <dbReference type="ARBA" id="ARBA00023186"/>
    </source>
</evidence>
<dbReference type="Pfam" id="PF00226">
    <property type="entry name" value="DnaJ"/>
    <property type="match status" value="1"/>
</dbReference>
<evidence type="ECO:0000259" key="3">
    <source>
        <dbReference type="PROSITE" id="PS50076"/>
    </source>
</evidence>
<keyword evidence="5" id="KW-1185">Reference proteome</keyword>
<dbReference type="SUPFAM" id="SSF46565">
    <property type="entry name" value="Chaperone J-domain"/>
    <property type="match status" value="1"/>
</dbReference>
<evidence type="ECO:0000256" key="2">
    <source>
        <dbReference type="SAM" id="MobiDB-lite"/>
    </source>
</evidence>
<dbReference type="CDD" id="cd06257">
    <property type="entry name" value="DnaJ"/>
    <property type="match status" value="1"/>
</dbReference>
<evidence type="ECO:0000313" key="4">
    <source>
        <dbReference type="EMBL" id="QNM83078.1"/>
    </source>
</evidence>
<feature type="domain" description="J" evidence="3">
    <location>
        <begin position="115"/>
        <end position="181"/>
    </location>
</feature>
<feature type="region of interest" description="Disordered" evidence="2">
    <location>
        <begin position="79"/>
        <end position="110"/>
    </location>
</feature>
<dbReference type="InterPro" id="IPR036869">
    <property type="entry name" value="J_dom_sf"/>
</dbReference>
<keyword evidence="1" id="KW-0143">Chaperone</keyword>
<dbReference type="AlphaFoldDB" id="A0A7G9L379"/>
<dbReference type="Proteomes" id="UP000515861">
    <property type="component" value="Chromosome"/>
</dbReference>
<name>A0A7G9L379_9SPHN</name>
<dbReference type="PANTHER" id="PTHR44145">
    <property type="entry name" value="DNAJ HOMOLOG SUBFAMILY A MEMBER 3, MITOCHONDRIAL"/>
    <property type="match status" value="1"/>
</dbReference>
<proteinExistence type="predicted"/>
<dbReference type="SMART" id="SM00271">
    <property type="entry name" value="DnaJ"/>
    <property type="match status" value="1"/>
</dbReference>
<dbReference type="PRINTS" id="PR00625">
    <property type="entry name" value="JDOMAIN"/>
</dbReference>
<dbReference type="RefSeq" id="WP_187480033.1">
    <property type="nucleotide sequence ID" value="NZ_CP060697.1"/>
</dbReference>
<protein>
    <submittedName>
        <fullName evidence="4">DnaJ domain-containing protein</fullName>
    </submittedName>
</protein>
<dbReference type="Gene3D" id="1.10.287.110">
    <property type="entry name" value="DnaJ domain"/>
    <property type="match status" value="1"/>
</dbReference>
<dbReference type="EMBL" id="CP060697">
    <property type="protein sequence ID" value="QNM83078.1"/>
    <property type="molecule type" value="Genomic_DNA"/>
</dbReference>